<dbReference type="EMBL" id="JANBPW010005815">
    <property type="protein sequence ID" value="KAJ1931830.1"/>
    <property type="molecule type" value="Genomic_DNA"/>
</dbReference>
<feature type="non-terminal residue" evidence="1">
    <location>
        <position position="295"/>
    </location>
</feature>
<reference evidence="1" key="1">
    <citation type="submission" date="2022-07" db="EMBL/GenBank/DDBJ databases">
        <title>Phylogenomic reconstructions and comparative analyses of Kickxellomycotina fungi.</title>
        <authorList>
            <person name="Reynolds N.K."/>
            <person name="Stajich J.E."/>
            <person name="Barry K."/>
            <person name="Grigoriev I.V."/>
            <person name="Crous P."/>
            <person name="Smith M.E."/>
        </authorList>
    </citation>
    <scope>NUCLEOTIDE SEQUENCE</scope>
    <source>
        <strain evidence="1">NRRL 5244</strain>
    </source>
</reference>
<evidence type="ECO:0000313" key="2">
    <source>
        <dbReference type="Proteomes" id="UP001150603"/>
    </source>
</evidence>
<accession>A0ACC1IZP9</accession>
<dbReference type="Proteomes" id="UP001150603">
    <property type="component" value="Unassembled WGS sequence"/>
</dbReference>
<organism evidence="1 2">
    <name type="scientific">Linderina macrospora</name>
    <dbReference type="NCBI Taxonomy" id="4868"/>
    <lineage>
        <taxon>Eukaryota</taxon>
        <taxon>Fungi</taxon>
        <taxon>Fungi incertae sedis</taxon>
        <taxon>Zoopagomycota</taxon>
        <taxon>Kickxellomycotina</taxon>
        <taxon>Kickxellomycetes</taxon>
        <taxon>Kickxellales</taxon>
        <taxon>Kickxellaceae</taxon>
        <taxon>Linderina</taxon>
    </lineage>
</organism>
<evidence type="ECO:0000313" key="1">
    <source>
        <dbReference type="EMBL" id="KAJ1931830.1"/>
    </source>
</evidence>
<name>A0ACC1IZP9_9FUNG</name>
<keyword evidence="2" id="KW-1185">Reference proteome</keyword>
<protein>
    <submittedName>
        <fullName evidence="1">Uncharacterized protein</fullName>
    </submittedName>
</protein>
<sequence length="295" mass="31750">MAAARPSLAKLATATAATATSVYSLHKLWQLASSAASDTSRLCGGAEWAWTPSNECFRTSFLWPGLILVSAGGGSAYLAIKTLLRKDQETAPQSARRPPGKVVLVDNRASVGALIALLTVALEALTVAWTASSTTLTEQLLACSMGLGSLLVAVTSVFSYIAFLRSRDRLSYYGLFPSYVPKLSGILLALGMGEMYYSFFTPETSDVPFWFGATSRSRFVVATTALNFVLIVLFSIVQQGAAFLRPDMPEDVGTEVPSRYEAIESSSTDLELTPLAQMRGRKQPELIDTPEPHMS</sequence>
<gene>
    <name evidence="1" type="ORF">FBU59_006581</name>
</gene>
<comment type="caution">
    <text evidence="1">The sequence shown here is derived from an EMBL/GenBank/DDBJ whole genome shotgun (WGS) entry which is preliminary data.</text>
</comment>
<proteinExistence type="predicted"/>